<evidence type="ECO:0000256" key="1">
    <source>
        <dbReference type="SAM" id="MobiDB-lite"/>
    </source>
</evidence>
<gene>
    <name evidence="2" type="ORF">ISQ19_02420</name>
</gene>
<feature type="compositionally biased region" description="Pro residues" evidence="1">
    <location>
        <begin position="1"/>
        <end position="11"/>
    </location>
</feature>
<proteinExistence type="predicted"/>
<organism evidence="2 3">
    <name type="scientific">PS1 clade bacterium</name>
    <dbReference type="NCBI Taxonomy" id="2175152"/>
    <lineage>
        <taxon>Bacteria</taxon>
        <taxon>Pseudomonadati</taxon>
        <taxon>Pseudomonadota</taxon>
        <taxon>Alphaproteobacteria</taxon>
        <taxon>PS1 clade</taxon>
    </lineage>
</organism>
<accession>A0A937L539</accession>
<dbReference type="AlphaFoldDB" id="A0A937L539"/>
<comment type="caution">
    <text evidence="2">The sequence shown here is derived from an EMBL/GenBank/DDBJ whole genome shotgun (WGS) entry which is preliminary data.</text>
</comment>
<protein>
    <submittedName>
        <fullName evidence="2">DUF2155 domain-containing protein</fullName>
    </submittedName>
</protein>
<dbReference type="InterPro" id="IPR019225">
    <property type="entry name" value="DUF2155"/>
</dbReference>
<feature type="region of interest" description="Disordered" evidence="1">
    <location>
        <begin position="1"/>
        <end position="23"/>
    </location>
</feature>
<reference evidence="2" key="1">
    <citation type="submission" date="2020-10" db="EMBL/GenBank/DDBJ databases">
        <title>Microbiome of the Black Sea water column analyzed by genome centric metagenomics.</title>
        <authorList>
            <person name="Cabello-Yeves P.J."/>
            <person name="Callieri C."/>
            <person name="Picazo A."/>
            <person name="Mehrshad M."/>
            <person name="Haro-Moreno J.M."/>
            <person name="Roda-Garcia J."/>
            <person name="Dzembekova N."/>
            <person name="Slabakova V."/>
            <person name="Slabakova N."/>
            <person name="Moncheva S."/>
            <person name="Rodriguez-Valera F."/>
        </authorList>
    </citation>
    <scope>NUCLEOTIDE SEQUENCE</scope>
    <source>
        <strain evidence="2">BS307-5m-G5</strain>
    </source>
</reference>
<name>A0A937L539_9PROT</name>
<dbReference type="Pfam" id="PF09923">
    <property type="entry name" value="DUF2155"/>
    <property type="match status" value="1"/>
</dbReference>
<evidence type="ECO:0000313" key="2">
    <source>
        <dbReference type="EMBL" id="MBL6761532.1"/>
    </source>
</evidence>
<sequence length="182" mass="19672">MPPVLLSPSPPEAGDGPANDIENDIENGFESGGIIEDDNIIAPLSILEVPVLDIPFDEDAQTAKKPTLIGTFSLLHKVTAKVQQIELLSGQEYAIGNMSLIMHDCVSTPPEEPPETKAFLQISEFKAGRDKPLFSGWMFASSPGINAMEHPVFDIWSLACKTEDGMVFTGEILPPLSQATRP</sequence>
<dbReference type="EMBL" id="JADHOK010000017">
    <property type="protein sequence ID" value="MBL6761532.1"/>
    <property type="molecule type" value="Genomic_DNA"/>
</dbReference>
<evidence type="ECO:0000313" key="3">
    <source>
        <dbReference type="Proteomes" id="UP000785783"/>
    </source>
</evidence>
<dbReference type="Proteomes" id="UP000785783">
    <property type="component" value="Unassembled WGS sequence"/>
</dbReference>